<dbReference type="AlphaFoldDB" id="A0AAF0U2Z3"/>
<feature type="transmembrane region" description="Helical" evidence="1">
    <location>
        <begin position="69"/>
        <end position="95"/>
    </location>
</feature>
<reference evidence="2" key="1">
    <citation type="submission" date="2023-08" db="EMBL/GenBank/DDBJ databases">
        <title>A de novo genome assembly of Solanum verrucosum Schlechtendal, a Mexican diploid species geographically isolated from the other diploid A-genome species in potato relatives.</title>
        <authorList>
            <person name="Hosaka K."/>
        </authorList>
    </citation>
    <scope>NUCLEOTIDE SEQUENCE</scope>
    <source>
        <tissue evidence="2">Young leaves</tissue>
    </source>
</reference>
<organism evidence="2 3">
    <name type="scientific">Solanum verrucosum</name>
    <dbReference type="NCBI Taxonomy" id="315347"/>
    <lineage>
        <taxon>Eukaryota</taxon>
        <taxon>Viridiplantae</taxon>
        <taxon>Streptophyta</taxon>
        <taxon>Embryophyta</taxon>
        <taxon>Tracheophyta</taxon>
        <taxon>Spermatophyta</taxon>
        <taxon>Magnoliopsida</taxon>
        <taxon>eudicotyledons</taxon>
        <taxon>Gunneridae</taxon>
        <taxon>Pentapetalae</taxon>
        <taxon>asterids</taxon>
        <taxon>lamiids</taxon>
        <taxon>Solanales</taxon>
        <taxon>Solanaceae</taxon>
        <taxon>Solanoideae</taxon>
        <taxon>Solaneae</taxon>
        <taxon>Solanum</taxon>
    </lineage>
</organism>
<evidence type="ECO:0000256" key="1">
    <source>
        <dbReference type="SAM" id="Phobius"/>
    </source>
</evidence>
<sequence length="109" mass="12903">MRSEINIPKRNYGAEEVDEIVEDQNDEKQLYGLLHFVSKLSNCILNCFYGMLHFVFITKFMWYLAKFEFLGVTCIFFVGGIYFKVCICFLLYYIIGQCISSFTEFCMLF</sequence>
<keyword evidence="3" id="KW-1185">Reference proteome</keyword>
<accession>A0AAF0U2Z3</accession>
<proteinExistence type="predicted"/>
<keyword evidence="1" id="KW-0812">Transmembrane</keyword>
<evidence type="ECO:0000313" key="2">
    <source>
        <dbReference type="EMBL" id="WMV38325.1"/>
    </source>
</evidence>
<keyword evidence="1" id="KW-0472">Membrane</keyword>
<feature type="transmembrane region" description="Helical" evidence="1">
    <location>
        <begin position="43"/>
        <end position="63"/>
    </location>
</feature>
<evidence type="ECO:0000313" key="3">
    <source>
        <dbReference type="Proteomes" id="UP001234989"/>
    </source>
</evidence>
<name>A0AAF0U2Z3_SOLVR</name>
<dbReference type="EMBL" id="CP133618">
    <property type="protein sequence ID" value="WMV38325.1"/>
    <property type="molecule type" value="Genomic_DNA"/>
</dbReference>
<dbReference type="Proteomes" id="UP001234989">
    <property type="component" value="Chromosome 7"/>
</dbReference>
<protein>
    <submittedName>
        <fullName evidence="2">Uncharacterized protein</fullName>
    </submittedName>
</protein>
<keyword evidence="1" id="KW-1133">Transmembrane helix</keyword>
<gene>
    <name evidence="2" type="ORF">MTR67_031710</name>
</gene>